<keyword evidence="5" id="KW-0496">Mitochondrion</keyword>
<gene>
    <name evidence="10" type="primary">ATP5IF1</name>
</gene>
<comment type="subcellular location">
    <subcellularLocation>
        <location evidence="1">Mitochondrion</location>
    </subcellularLocation>
</comment>
<comment type="function">
    <text evidence="7">Endogenous F(1)F(o)-ATPase inhibitor limiting ATP depletion when the mitochondrial membrane potential falls below a threshold and the F(1)F(o)-ATP synthase starts hydrolyzing ATP to pump protons out of the mitochondrial matrix. Required to avoid the consumption of cellular ATP when the F(1)F(o)-ATP synthase enzyme acts as an ATP hydrolase. Indirectly acts as a regulator of heme synthesis in erythroid tissues: regulates heme synthesis by modulating the mitochondrial pH and redox potential, allowing FECH to efficiently catalyze the incorporation of iron into protoporphyrin IX to produce heme.</text>
</comment>
<dbReference type="Gene3D" id="1.20.5.500">
    <property type="entry name" value="Single helix bin"/>
    <property type="match status" value="1"/>
</dbReference>
<evidence type="ECO:0000313" key="11">
    <source>
        <dbReference type="Proteomes" id="UP000472273"/>
    </source>
</evidence>
<dbReference type="SUPFAM" id="SSF64602">
    <property type="entry name" value="F1 ATPase inhibitor, IF1, C-terminal domain"/>
    <property type="match status" value="1"/>
</dbReference>
<evidence type="ECO:0000313" key="10">
    <source>
        <dbReference type="Ensembl" id="ENSPTXP00000014312.1"/>
    </source>
</evidence>
<feature type="coiled-coil region" evidence="8">
    <location>
        <begin position="72"/>
        <end position="113"/>
    </location>
</feature>
<protein>
    <submittedName>
        <fullName evidence="10">ATP synthase inhibitory factor subunit 1</fullName>
    </submittedName>
</protein>
<dbReference type="Ensembl" id="ENSPTXT00000014763.1">
    <property type="protein sequence ID" value="ENSPTXP00000014312.1"/>
    <property type="gene ID" value="ENSPTXG00000009923.1"/>
</dbReference>
<comment type="subunit">
    <text evidence="6">Homodimer; represents the active form and is present at a pH value below 6.5. Homotetramer; represents the inactive form and is present at a pH value above 7.0.</text>
</comment>
<dbReference type="FunFam" id="1.20.5.500:FF:000003">
    <property type="entry name" value="ATPase inhibitor B, mitochondrial"/>
    <property type="match status" value="1"/>
</dbReference>
<keyword evidence="3" id="KW-0809">Transit peptide</keyword>
<name>A0A670YRC9_PSETE</name>
<evidence type="ECO:0000256" key="1">
    <source>
        <dbReference type="ARBA" id="ARBA00004173"/>
    </source>
</evidence>
<sequence>LRSFPSPPPIGLRFTSPRLFLQESDTPTDPPPRTELRWLLLVRFSGLGCGERWLYLSSNGPGARAPTREREREQLKNLRKHHEEEISHHKKEIERLQKEIERHKYKIKNLEDDD</sequence>
<accession>A0A670YRC9</accession>
<dbReference type="Proteomes" id="UP000472273">
    <property type="component" value="Unplaced"/>
</dbReference>
<organism evidence="10 11">
    <name type="scientific">Pseudonaja textilis</name>
    <name type="common">Eastern brown snake</name>
    <dbReference type="NCBI Taxonomy" id="8673"/>
    <lineage>
        <taxon>Eukaryota</taxon>
        <taxon>Metazoa</taxon>
        <taxon>Chordata</taxon>
        <taxon>Craniata</taxon>
        <taxon>Vertebrata</taxon>
        <taxon>Euteleostomi</taxon>
        <taxon>Lepidosauria</taxon>
        <taxon>Squamata</taxon>
        <taxon>Bifurcata</taxon>
        <taxon>Unidentata</taxon>
        <taxon>Episquamata</taxon>
        <taxon>Toxicofera</taxon>
        <taxon>Serpentes</taxon>
        <taxon>Colubroidea</taxon>
        <taxon>Elapidae</taxon>
        <taxon>Hydrophiinae</taxon>
        <taxon>Pseudonaja</taxon>
    </lineage>
</organism>
<evidence type="ECO:0000256" key="2">
    <source>
        <dbReference type="ARBA" id="ARBA00010901"/>
    </source>
</evidence>
<reference evidence="10" key="1">
    <citation type="submission" date="2025-08" db="UniProtKB">
        <authorList>
            <consortium name="Ensembl"/>
        </authorList>
    </citation>
    <scope>IDENTIFICATION</scope>
</reference>
<proteinExistence type="inferred from homology"/>
<evidence type="ECO:0000256" key="5">
    <source>
        <dbReference type="ARBA" id="ARBA00023128"/>
    </source>
</evidence>
<dbReference type="GeneTree" id="ENSGT00940000165091"/>
<dbReference type="AlphaFoldDB" id="A0A670YRC9"/>
<evidence type="ECO:0000256" key="3">
    <source>
        <dbReference type="ARBA" id="ARBA00022946"/>
    </source>
</evidence>
<evidence type="ECO:0000256" key="9">
    <source>
        <dbReference type="SAM" id="MobiDB-lite"/>
    </source>
</evidence>
<evidence type="ECO:0000256" key="7">
    <source>
        <dbReference type="ARBA" id="ARBA00046200"/>
    </source>
</evidence>
<evidence type="ECO:0000256" key="6">
    <source>
        <dbReference type="ARBA" id="ARBA00026043"/>
    </source>
</evidence>
<feature type="compositionally biased region" description="Pro residues" evidence="9">
    <location>
        <begin position="1"/>
        <end position="10"/>
    </location>
</feature>
<keyword evidence="11" id="KW-1185">Reference proteome</keyword>
<feature type="region of interest" description="Disordered" evidence="9">
    <location>
        <begin position="1"/>
        <end position="32"/>
    </location>
</feature>
<comment type="similarity">
    <text evidence="2">Belongs to the ATPase inhibitor family.</text>
</comment>
<reference evidence="10" key="2">
    <citation type="submission" date="2025-09" db="UniProtKB">
        <authorList>
            <consortium name="Ensembl"/>
        </authorList>
    </citation>
    <scope>IDENTIFICATION</scope>
</reference>
<keyword evidence="4 8" id="KW-0175">Coiled coil</keyword>
<evidence type="ECO:0000256" key="4">
    <source>
        <dbReference type="ARBA" id="ARBA00023054"/>
    </source>
</evidence>
<dbReference type="GO" id="GO:0005739">
    <property type="term" value="C:mitochondrion"/>
    <property type="evidence" value="ECO:0007669"/>
    <property type="project" value="UniProtKB-SubCell"/>
</dbReference>
<evidence type="ECO:0000256" key="8">
    <source>
        <dbReference type="SAM" id="Coils"/>
    </source>
</evidence>